<proteinExistence type="predicted"/>
<comment type="caution">
    <text evidence="2">The sequence shown here is derived from an EMBL/GenBank/DDBJ whole genome shotgun (WGS) entry which is preliminary data.</text>
</comment>
<dbReference type="EMBL" id="VJMJ01000084">
    <property type="protein sequence ID" value="KAF0737350.1"/>
    <property type="molecule type" value="Genomic_DNA"/>
</dbReference>
<evidence type="ECO:0000313" key="3">
    <source>
        <dbReference type="Proteomes" id="UP000481153"/>
    </source>
</evidence>
<keyword evidence="3" id="KW-1185">Reference proteome</keyword>
<keyword evidence="1" id="KW-0175">Coiled coil</keyword>
<feature type="coiled-coil region" evidence="1">
    <location>
        <begin position="71"/>
        <end position="213"/>
    </location>
</feature>
<dbReference type="AlphaFoldDB" id="A0A6G0XB84"/>
<protein>
    <submittedName>
        <fullName evidence="2">Uncharacterized protein</fullName>
    </submittedName>
</protein>
<name>A0A6G0XB84_9STRA</name>
<evidence type="ECO:0000256" key="1">
    <source>
        <dbReference type="SAM" id="Coils"/>
    </source>
</evidence>
<organism evidence="2 3">
    <name type="scientific">Aphanomyces euteiches</name>
    <dbReference type="NCBI Taxonomy" id="100861"/>
    <lineage>
        <taxon>Eukaryota</taxon>
        <taxon>Sar</taxon>
        <taxon>Stramenopiles</taxon>
        <taxon>Oomycota</taxon>
        <taxon>Saprolegniomycetes</taxon>
        <taxon>Saprolegniales</taxon>
        <taxon>Verrucalvaceae</taxon>
        <taxon>Aphanomyces</taxon>
    </lineage>
</organism>
<accession>A0A6G0XB84</accession>
<dbReference type="VEuPathDB" id="FungiDB:AeMF1_000970"/>
<evidence type="ECO:0000313" key="2">
    <source>
        <dbReference type="EMBL" id="KAF0737350.1"/>
    </source>
</evidence>
<gene>
    <name evidence="2" type="ORF">Ae201684_006519</name>
</gene>
<dbReference type="Proteomes" id="UP000481153">
    <property type="component" value="Unassembled WGS sequence"/>
</dbReference>
<reference evidence="2 3" key="1">
    <citation type="submission" date="2019-07" db="EMBL/GenBank/DDBJ databases">
        <title>Genomics analysis of Aphanomyces spp. identifies a new class of oomycete effector associated with host adaptation.</title>
        <authorList>
            <person name="Gaulin E."/>
        </authorList>
    </citation>
    <scope>NUCLEOTIDE SEQUENCE [LARGE SCALE GENOMIC DNA]</scope>
    <source>
        <strain evidence="2 3">ATCC 201684</strain>
    </source>
</reference>
<sequence length="286" mass="33369">MLHRCDSEDPSLFLTCSTNPPAISPEAMHTPSGGDLNGLPKRPSIAHSATAMEPNRAPSCGDESNQTHDELIEARNIIADIQKTCNELQHKVRSLEAAKLLWEITRMSMEFQSIKDRDETHRQRNALEDELIVAKNRARHFEHEHTKLLRDSKIKEKRLIELEEKVKLLKDKNLMDERLEALENQVKQLEHANKEAEARELELLEMLERQDDERMEMRKPMTRSAIIKEMRTELWNRVNPASWLRPRQTKARDVTSTYPDLELLDLLKREVPKLALRPQFNRHSIT</sequence>